<reference evidence="1" key="1">
    <citation type="submission" date="2019-08" db="EMBL/GenBank/DDBJ databases">
        <authorList>
            <person name="Kucharzyk K."/>
            <person name="Murdoch R.W."/>
            <person name="Higgins S."/>
            <person name="Loffler F."/>
        </authorList>
    </citation>
    <scope>NUCLEOTIDE SEQUENCE</scope>
</reference>
<dbReference type="Pfam" id="PF09694">
    <property type="entry name" value="Gcw_chp"/>
    <property type="match status" value="1"/>
</dbReference>
<dbReference type="InterPro" id="IPR010239">
    <property type="entry name" value="CHP02001"/>
</dbReference>
<accession>A0A645DLK1</accession>
<gene>
    <name evidence="1" type="ORF">SDC9_136541</name>
</gene>
<name>A0A645DLK1_9ZZZZ</name>
<comment type="caution">
    <text evidence="1">The sequence shown here is derived from an EMBL/GenBank/DDBJ whole genome shotgun (WGS) entry which is preliminary data.</text>
</comment>
<organism evidence="1">
    <name type="scientific">bioreactor metagenome</name>
    <dbReference type="NCBI Taxonomy" id="1076179"/>
    <lineage>
        <taxon>unclassified sequences</taxon>
        <taxon>metagenomes</taxon>
        <taxon>ecological metagenomes</taxon>
    </lineage>
</organism>
<dbReference type="AlphaFoldDB" id="A0A645DLK1"/>
<dbReference type="EMBL" id="VSSQ01036854">
    <property type="protein sequence ID" value="MPM89432.1"/>
    <property type="molecule type" value="Genomic_DNA"/>
</dbReference>
<proteinExistence type="predicted"/>
<protein>
    <submittedName>
        <fullName evidence="1">Uncharacterized protein</fullName>
    </submittedName>
</protein>
<dbReference type="NCBIfam" id="TIGR02001">
    <property type="entry name" value="gcw_chp"/>
    <property type="match status" value="1"/>
</dbReference>
<evidence type="ECO:0000313" key="1">
    <source>
        <dbReference type="EMBL" id="MPM89432.1"/>
    </source>
</evidence>
<sequence>MKKIIIAAALAGSFSLPALAQSTTGALETTPQALTGNAGLFSQYRFRGIAQTFGQPALQGGIDYAHGSGLYVGNWNSNVNAGAGYPNGNLEMDFYGGYKVSIGDVGLDIGGIYYAYPGSDLNGKRVKNGELYAGASWKFLSAKYYYAMTDYFNAKGPNGEKTDGTGYLDVATNFDLGAGWGLNAHVGHLFFRKVANASYTDWKLGVTKDINGWLLGLSYIDTNAKGDCGRGEFYCFSNDIDNTGSQTGSKRMDAGRATVVFSVSRTF</sequence>